<reference evidence="2" key="1">
    <citation type="submission" date="2016-10" db="EMBL/GenBank/DDBJ databases">
        <authorList>
            <person name="Varghese N."/>
            <person name="Submissions S."/>
        </authorList>
    </citation>
    <scope>NUCLEOTIDE SEQUENCE [LARGE SCALE GENOMIC DNA]</scope>
    <source>
        <strain evidence="2">CGMCC 1.10784</strain>
    </source>
</reference>
<dbReference type="RefSeq" id="WP_091182793.1">
    <property type="nucleotide sequence ID" value="NZ_FOMT01000001.1"/>
</dbReference>
<dbReference type="AlphaFoldDB" id="A0A1I1VAB2"/>
<dbReference type="EMBL" id="FOMT01000001">
    <property type="protein sequence ID" value="SFD80031.1"/>
    <property type="molecule type" value="Genomic_DNA"/>
</dbReference>
<dbReference type="Proteomes" id="UP000198855">
    <property type="component" value="Unassembled WGS sequence"/>
</dbReference>
<sequence>MKKWKIGAAAVILFLLLFASIYFLNTRVWVDQYEIRGDTIVFENNRYVYEESDTDHLGKVIGIAYFEGRKRGITDYIWPEWVYGYKGDIAHKRIFVKGLMDIGDTYIKQ</sequence>
<dbReference type="STRING" id="1045775.SAMN05216378_1480"/>
<keyword evidence="2" id="KW-1185">Reference proteome</keyword>
<organism evidence="1 2">
    <name type="scientific">Paenibacillus catalpae</name>
    <dbReference type="NCBI Taxonomy" id="1045775"/>
    <lineage>
        <taxon>Bacteria</taxon>
        <taxon>Bacillati</taxon>
        <taxon>Bacillota</taxon>
        <taxon>Bacilli</taxon>
        <taxon>Bacillales</taxon>
        <taxon>Paenibacillaceae</taxon>
        <taxon>Paenibacillus</taxon>
    </lineage>
</organism>
<evidence type="ECO:0000313" key="2">
    <source>
        <dbReference type="Proteomes" id="UP000198855"/>
    </source>
</evidence>
<name>A0A1I1VAB2_9BACL</name>
<evidence type="ECO:0000313" key="1">
    <source>
        <dbReference type="EMBL" id="SFD80031.1"/>
    </source>
</evidence>
<proteinExistence type="predicted"/>
<protein>
    <submittedName>
        <fullName evidence="1">Uncharacterized protein</fullName>
    </submittedName>
</protein>
<dbReference type="OrthoDB" id="2616292at2"/>
<gene>
    <name evidence="1" type="ORF">SAMN05216378_1480</name>
</gene>
<accession>A0A1I1VAB2</accession>